<evidence type="ECO:0000313" key="1">
    <source>
        <dbReference type="EMBL" id="SDF80673.1"/>
    </source>
</evidence>
<proteinExistence type="predicted"/>
<dbReference type="RefSeq" id="WP_093691936.1">
    <property type="nucleotide sequence ID" value="NZ_FNBU01000031.1"/>
</dbReference>
<dbReference type="EMBL" id="FNBU01000031">
    <property type="protein sequence ID" value="SDF80673.1"/>
    <property type="molecule type" value="Genomic_DNA"/>
</dbReference>
<dbReference type="Proteomes" id="UP000243333">
    <property type="component" value="Unassembled WGS sequence"/>
</dbReference>
<gene>
    <name evidence="1" type="ORF">SAMN05660235_02819</name>
</gene>
<sequence>MAGRKKSEAVAARSVHKPKWLVACYRPTTLFSLRMSHSTSSGGKTLFVPTPYAFKLALVDASFRAEGTELAMEIFHAVKDRPVRFKPPRELVVNHTFIKIKREPKTPTPENPYISTIGFREYCYFRGELQVAVDIGQLDETVVNRLRFVMAHINYLGKRGSFMQFTRTEICDHLPDGFTLPVPEELHRLDINIYKVAQFLDDIGETEARDIFERINTFSSAKIELNKHRIFKQHLLPYALESSSKNYTYYRNLSAGGHD</sequence>
<keyword evidence="2" id="KW-1185">Reference proteome</keyword>
<accession>A0A1G7P333</accession>
<evidence type="ECO:0000313" key="2">
    <source>
        <dbReference type="Proteomes" id="UP000243333"/>
    </source>
</evidence>
<dbReference type="AlphaFoldDB" id="A0A1G7P333"/>
<protein>
    <submittedName>
        <fullName evidence="1">Uncharacterized protein</fullName>
    </submittedName>
</protein>
<dbReference type="STRING" id="1123285.SAMN05660235_02819"/>
<organism evidence="1 2">
    <name type="scientific">Sporolituus thermophilus DSM 23256</name>
    <dbReference type="NCBI Taxonomy" id="1123285"/>
    <lineage>
        <taxon>Bacteria</taxon>
        <taxon>Bacillati</taxon>
        <taxon>Bacillota</taxon>
        <taxon>Negativicutes</taxon>
        <taxon>Selenomonadales</taxon>
        <taxon>Sporomusaceae</taxon>
        <taxon>Sporolituus</taxon>
    </lineage>
</organism>
<dbReference type="OrthoDB" id="979132at2"/>
<reference evidence="2" key="1">
    <citation type="submission" date="2016-10" db="EMBL/GenBank/DDBJ databases">
        <authorList>
            <person name="Varghese N."/>
            <person name="Submissions S."/>
        </authorList>
    </citation>
    <scope>NUCLEOTIDE SEQUENCE [LARGE SCALE GENOMIC DNA]</scope>
    <source>
        <strain evidence="2">DSM 23256</strain>
    </source>
</reference>
<name>A0A1G7P333_9FIRM</name>